<dbReference type="Proteomes" id="UP000282551">
    <property type="component" value="Chromosome"/>
</dbReference>
<dbReference type="EMBL" id="LR134355">
    <property type="protein sequence ID" value="VEG48159.1"/>
    <property type="molecule type" value="Genomic_DNA"/>
</dbReference>
<dbReference type="RefSeq" id="WP_126333993.1">
    <property type="nucleotide sequence ID" value="NZ_AP022604.1"/>
</dbReference>
<keyword evidence="2" id="KW-1185">Reference proteome</keyword>
<protein>
    <submittedName>
        <fullName evidence="1">Uncharacterized protein</fullName>
    </submittedName>
</protein>
<accession>A0A448I6L2</accession>
<evidence type="ECO:0000313" key="1">
    <source>
        <dbReference type="EMBL" id="VEG48159.1"/>
    </source>
</evidence>
<dbReference type="OrthoDB" id="3747467at2"/>
<name>A0A448I6L2_MYCCI</name>
<dbReference type="AlphaFoldDB" id="A0A448I6L2"/>
<reference evidence="1 2" key="1">
    <citation type="submission" date="2018-12" db="EMBL/GenBank/DDBJ databases">
        <authorList>
            <consortium name="Pathogen Informatics"/>
        </authorList>
    </citation>
    <scope>NUCLEOTIDE SEQUENCE [LARGE SCALE GENOMIC DNA]</scope>
    <source>
        <strain evidence="1 2">NCTC10485</strain>
    </source>
</reference>
<sequence>MNTHDYVTYEQWGREFFEVAVTEERVAAAFGAIAGDQFEMGPLAQGPGRIARVSAKVKIREPQATRVLGDTITFDIRIPLEIDLVVDLRLDKPRFKVDGEVALRATARAAKPLLLIIDVAKPRPSNISVHVSSDSIRGEIVRIIGGVDAEIRRFIAQHVADQIDAPESQQAQIIDVAERLDAAWTGV</sequence>
<proteinExistence type="predicted"/>
<evidence type="ECO:0000313" key="2">
    <source>
        <dbReference type="Proteomes" id="UP000282551"/>
    </source>
</evidence>
<gene>
    <name evidence="1" type="ORF">NCTC10485_02452</name>
</gene>
<organism evidence="1 2">
    <name type="scientific">Mycolicibacterium chitae</name>
    <name type="common">Mycobacterium chitae</name>
    <dbReference type="NCBI Taxonomy" id="1792"/>
    <lineage>
        <taxon>Bacteria</taxon>
        <taxon>Bacillati</taxon>
        <taxon>Actinomycetota</taxon>
        <taxon>Actinomycetes</taxon>
        <taxon>Mycobacteriales</taxon>
        <taxon>Mycobacteriaceae</taxon>
        <taxon>Mycolicibacterium</taxon>
    </lineage>
</organism>